<evidence type="ECO:0000313" key="1">
    <source>
        <dbReference type="EMBL" id="KAL2750135.1"/>
    </source>
</evidence>
<keyword evidence="2" id="KW-1185">Reference proteome</keyword>
<organism evidence="1 2">
    <name type="scientific">Vespula maculifrons</name>
    <name type="common">Eastern yellow jacket</name>
    <name type="synonym">Wasp</name>
    <dbReference type="NCBI Taxonomy" id="7453"/>
    <lineage>
        <taxon>Eukaryota</taxon>
        <taxon>Metazoa</taxon>
        <taxon>Ecdysozoa</taxon>
        <taxon>Arthropoda</taxon>
        <taxon>Hexapoda</taxon>
        <taxon>Insecta</taxon>
        <taxon>Pterygota</taxon>
        <taxon>Neoptera</taxon>
        <taxon>Endopterygota</taxon>
        <taxon>Hymenoptera</taxon>
        <taxon>Apocrita</taxon>
        <taxon>Aculeata</taxon>
        <taxon>Vespoidea</taxon>
        <taxon>Vespidae</taxon>
        <taxon>Vespinae</taxon>
        <taxon>Vespula</taxon>
    </lineage>
</organism>
<dbReference type="EMBL" id="JAYRBN010000025">
    <property type="protein sequence ID" value="KAL2750135.1"/>
    <property type="molecule type" value="Genomic_DNA"/>
</dbReference>
<sequence>MSNIILYLRKLFVNTRSSGILRKFLSPLAETDCQSPTKERKFLSSLLEMDFQSPPEVRKFLSPRKHRVEV</sequence>
<protein>
    <submittedName>
        <fullName evidence="1">Uncharacterized protein</fullName>
    </submittedName>
</protein>
<gene>
    <name evidence="1" type="ORF">V1477_001631</name>
</gene>
<comment type="caution">
    <text evidence="1">The sequence shown here is derived from an EMBL/GenBank/DDBJ whole genome shotgun (WGS) entry which is preliminary data.</text>
</comment>
<name>A0ABD2CYF0_VESMC</name>
<reference evidence="1 2" key="1">
    <citation type="journal article" date="2024" name="Ann. Entomol. Soc. Am.">
        <title>Genomic analyses of the southern and eastern yellowjacket wasps (Hymenoptera: Vespidae) reveal evolutionary signatures of social life.</title>
        <authorList>
            <person name="Catto M.A."/>
            <person name="Caine P.B."/>
            <person name="Orr S.E."/>
            <person name="Hunt B.G."/>
            <person name="Goodisman M.A.D."/>
        </authorList>
    </citation>
    <scope>NUCLEOTIDE SEQUENCE [LARGE SCALE GENOMIC DNA]</scope>
    <source>
        <strain evidence="1">232</strain>
        <tissue evidence="1">Head and thorax</tissue>
    </source>
</reference>
<dbReference type="AlphaFoldDB" id="A0ABD2CYF0"/>
<evidence type="ECO:0000313" key="2">
    <source>
        <dbReference type="Proteomes" id="UP001607303"/>
    </source>
</evidence>
<dbReference type="Proteomes" id="UP001607303">
    <property type="component" value="Unassembled WGS sequence"/>
</dbReference>
<proteinExistence type="predicted"/>
<accession>A0ABD2CYF0</accession>